<feature type="region of interest" description="Disordered" evidence="1">
    <location>
        <begin position="399"/>
        <end position="424"/>
    </location>
</feature>
<evidence type="ECO:0000256" key="1">
    <source>
        <dbReference type="SAM" id="MobiDB-lite"/>
    </source>
</evidence>
<dbReference type="AlphaFoldDB" id="A0A9P4L9L9"/>
<evidence type="ECO:0000313" key="3">
    <source>
        <dbReference type="Proteomes" id="UP000800039"/>
    </source>
</evidence>
<feature type="compositionally biased region" description="Polar residues" evidence="1">
    <location>
        <begin position="194"/>
        <end position="208"/>
    </location>
</feature>
<dbReference type="OrthoDB" id="3800185at2759"/>
<accession>A0A9P4L9L9</accession>
<feature type="compositionally biased region" description="Basic and acidic residues" evidence="1">
    <location>
        <begin position="212"/>
        <end position="229"/>
    </location>
</feature>
<evidence type="ECO:0000313" key="2">
    <source>
        <dbReference type="EMBL" id="KAF1846349.1"/>
    </source>
</evidence>
<feature type="compositionally biased region" description="Basic and acidic residues" evidence="1">
    <location>
        <begin position="28"/>
        <end position="41"/>
    </location>
</feature>
<feature type="compositionally biased region" description="Polar residues" evidence="1">
    <location>
        <begin position="260"/>
        <end position="269"/>
    </location>
</feature>
<dbReference type="Proteomes" id="UP000800039">
    <property type="component" value="Unassembled WGS sequence"/>
</dbReference>
<name>A0A9P4L9L9_9PLEO</name>
<comment type="caution">
    <text evidence="2">The sequence shown here is derived from an EMBL/GenBank/DDBJ whole genome shotgun (WGS) entry which is preliminary data.</text>
</comment>
<feature type="compositionally biased region" description="Polar residues" evidence="1">
    <location>
        <begin position="157"/>
        <end position="169"/>
    </location>
</feature>
<dbReference type="GeneID" id="63843888"/>
<feature type="compositionally biased region" description="Basic and acidic residues" evidence="1">
    <location>
        <begin position="399"/>
        <end position="410"/>
    </location>
</feature>
<reference evidence="2" key="1">
    <citation type="submission" date="2020-01" db="EMBL/GenBank/DDBJ databases">
        <authorList>
            <consortium name="DOE Joint Genome Institute"/>
            <person name="Haridas S."/>
            <person name="Albert R."/>
            <person name="Binder M."/>
            <person name="Bloem J."/>
            <person name="Labutti K."/>
            <person name="Salamov A."/>
            <person name="Andreopoulos B."/>
            <person name="Baker S.E."/>
            <person name="Barry K."/>
            <person name="Bills G."/>
            <person name="Bluhm B.H."/>
            <person name="Cannon C."/>
            <person name="Castanera R."/>
            <person name="Culley D.E."/>
            <person name="Daum C."/>
            <person name="Ezra D."/>
            <person name="Gonzalez J.B."/>
            <person name="Henrissat B."/>
            <person name="Kuo A."/>
            <person name="Liang C."/>
            <person name="Lipzen A."/>
            <person name="Lutzoni F."/>
            <person name="Magnuson J."/>
            <person name="Mondo S."/>
            <person name="Nolan M."/>
            <person name="Ohm R."/>
            <person name="Pangilinan J."/>
            <person name="Park H.-J."/>
            <person name="Ramirez L."/>
            <person name="Alfaro M."/>
            <person name="Sun H."/>
            <person name="Tritt A."/>
            <person name="Yoshinaga Y."/>
            <person name="Zwiers L.-H."/>
            <person name="Turgeon B.G."/>
            <person name="Goodwin S.B."/>
            <person name="Spatafora J.W."/>
            <person name="Crous P.W."/>
            <person name="Grigoriev I.V."/>
        </authorList>
    </citation>
    <scope>NUCLEOTIDE SEQUENCE</scope>
    <source>
        <strain evidence="2">CBS 394.84</strain>
    </source>
</reference>
<feature type="compositionally biased region" description="Low complexity" evidence="1">
    <location>
        <begin position="239"/>
        <end position="255"/>
    </location>
</feature>
<feature type="compositionally biased region" description="Basic and acidic residues" evidence="1">
    <location>
        <begin position="144"/>
        <end position="153"/>
    </location>
</feature>
<gene>
    <name evidence="2" type="ORF">K460DRAFT_123514</name>
</gene>
<proteinExistence type="predicted"/>
<feature type="compositionally biased region" description="Low complexity" evidence="1">
    <location>
        <begin position="1"/>
        <end position="17"/>
    </location>
</feature>
<keyword evidence="3" id="KW-1185">Reference proteome</keyword>
<feature type="region of interest" description="Disordered" evidence="1">
    <location>
        <begin position="144"/>
        <end position="290"/>
    </location>
</feature>
<organism evidence="2 3">
    <name type="scientific">Cucurbitaria berberidis CBS 394.84</name>
    <dbReference type="NCBI Taxonomy" id="1168544"/>
    <lineage>
        <taxon>Eukaryota</taxon>
        <taxon>Fungi</taxon>
        <taxon>Dikarya</taxon>
        <taxon>Ascomycota</taxon>
        <taxon>Pezizomycotina</taxon>
        <taxon>Dothideomycetes</taxon>
        <taxon>Pleosporomycetidae</taxon>
        <taxon>Pleosporales</taxon>
        <taxon>Pleosporineae</taxon>
        <taxon>Cucurbitariaceae</taxon>
        <taxon>Cucurbitaria</taxon>
    </lineage>
</organism>
<sequence>MSKLDSSNSPSTPSSSSVAQPRLQLADQRLHIMSQEHDSQRQRQPPNAAMRLPQHPFIGPAPNMLPVNPAEATRAGAASSHLFLPDLPTYSSLYPGNYPGFTPYLGPVYPYSNHYPTMPPRRSGRLDIANNTINDNDLVHKARSDAKTAKDSDLFGVTQTRGGTLTHTSLAHPENEHSRLPSNNAARKTPGQAKRSSLNNRPKNSQPQPHAVDPKAARKRPGEQADALKQDPPFPKPDTSTSRYKTPKPTKTTQIKRQDTPLSNSTTPVLSRRPRNRRVVLDEDDETDSPLASIGAHAASMELALAALVDPSAKQTRNPQPRYEYPIPKELEGVRQALGLENWTEYLFHMESLWTGESTADEFAANTKRLFLIFNDSIRKRMNNMVAMKVVVPVLEQRREEEEQRIKEEMAEGNESAPHSSSFD</sequence>
<dbReference type="RefSeq" id="XP_040788912.1">
    <property type="nucleotide sequence ID" value="XM_040926636.1"/>
</dbReference>
<protein>
    <submittedName>
        <fullName evidence="2">Uncharacterized protein</fullName>
    </submittedName>
</protein>
<dbReference type="EMBL" id="ML976616">
    <property type="protein sequence ID" value="KAF1846349.1"/>
    <property type="molecule type" value="Genomic_DNA"/>
</dbReference>
<feature type="region of interest" description="Disordered" evidence="1">
    <location>
        <begin position="1"/>
        <end position="51"/>
    </location>
</feature>